<keyword evidence="4" id="KW-0479">Metal-binding</keyword>
<dbReference type="CDD" id="cd01335">
    <property type="entry name" value="Radical_SAM"/>
    <property type="match status" value="1"/>
</dbReference>
<dbReference type="GO" id="GO:0051539">
    <property type="term" value="F:4 iron, 4 sulfur cluster binding"/>
    <property type="evidence" value="ECO:0007669"/>
    <property type="project" value="UniProtKB-KW"/>
</dbReference>
<name>A0A414D5F8_9FIRM</name>
<dbReference type="InterPro" id="IPR007197">
    <property type="entry name" value="rSAM"/>
</dbReference>
<evidence type="ECO:0000256" key="3">
    <source>
        <dbReference type="ARBA" id="ARBA00022691"/>
    </source>
</evidence>
<comment type="cofactor">
    <cofactor evidence="1">
        <name>[4Fe-4S] cluster</name>
        <dbReference type="ChEBI" id="CHEBI:49883"/>
    </cofactor>
</comment>
<dbReference type="InterPro" id="IPR050377">
    <property type="entry name" value="Radical_SAM_PqqE_MftC-like"/>
</dbReference>
<dbReference type="EMBL" id="QSIS01000028">
    <property type="protein sequence ID" value="RHD04589.1"/>
    <property type="molecule type" value="Genomic_DNA"/>
</dbReference>
<dbReference type="PANTHER" id="PTHR11228:SF7">
    <property type="entry name" value="PQQA PEPTIDE CYCLASE"/>
    <property type="match status" value="1"/>
</dbReference>
<evidence type="ECO:0000256" key="5">
    <source>
        <dbReference type="ARBA" id="ARBA00023004"/>
    </source>
</evidence>
<comment type="caution">
    <text evidence="8">The sequence shown here is derived from an EMBL/GenBank/DDBJ whole genome shotgun (WGS) entry which is preliminary data.</text>
</comment>
<accession>A0A414D5F8</accession>
<dbReference type="SUPFAM" id="SSF102114">
    <property type="entry name" value="Radical SAM enzymes"/>
    <property type="match status" value="1"/>
</dbReference>
<dbReference type="NCBIfam" id="TIGR04085">
    <property type="entry name" value="rSAM_more_4Fe4S"/>
    <property type="match status" value="1"/>
</dbReference>
<gene>
    <name evidence="8" type="ORF">DW811_14085</name>
</gene>
<dbReference type="Gene3D" id="3.20.20.70">
    <property type="entry name" value="Aldolase class I"/>
    <property type="match status" value="1"/>
</dbReference>
<dbReference type="PANTHER" id="PTHR11228">
    <property type="entry name" value="RADICAL SAM DOMAIN PROTEIN"/>
    <property type="match status" value="1"/>
</dbReference>
<dbReference type="RefSeq" id="WP_118149254.1">
    <property type="nucleotide sequence ID" value="NZ_DAWDTH010000005.1"/>
</dbReference>
<dbReference type="InterPro" id="IPR058240">
    <property type="entry name" value="rSAM_sf"/>
</dbReference>
<dbReference type="AlphaFoldDB" id="A0A414D5F8"/>
<dbReference type="GO" id="GO:0003824">
    <property type="term" value="F:catalytic activity"/>
    <property type="evidence" value="ECO:0007669"/>
    <property type="project" value="InterPro"/>
</dbReference>
<dbReference type="InterPro" id="IPR023885">
    <property type="entry name" value="4Fe4S-binding_SPASM_dom"/>
</dbReference>
<evidence type="ECO:0000256" key="6">
    <source>
        <dbReference type="ARBA" id="ARBA00023014"/>
    </source>
</evidence>
<dbReference type="SFLD" id="SFLDS00029">
    <property type="entry name" value="Radical_SAM"/>
    <property type="match status" value="1"/>
</dbReference>
<dbReference type="GO" id="GO:0046872">
    <property type="term" value="F:metal ion binding"/>
    <property type="evidence" value="ECO:0007669"/>
    <property type="project" value="UniProtKB-KW"/>
</dbReference>
<dbReference type="SFLD" id="SFLDG01386">
    <property type="entry name" value="main_SPASM_domain-containing"/>
    <property type="match status" value="1"/>
</dbReference>
<evidence type="ECO:0000313" key="9">
    <source>
        <dbReference type="Proteomes" id="UP000284794"/>
    </source>
</evidence>
<feature type="domain" description="Radical SAM core" evidence="7">
    <location>
        <begin position="25"/>
        <end position="232"/>
    </location>
</feature>
<evidence type="ECO:0000313" key="8">
    <source>
        <dbReference type="EMBL" id="RHD04589.1"/>
    </source>
</evidence>
<evidence type="ECO:0000259" key="7">
    <source>
        <dbReference type="PROSITE" id="PS51918"/>
    </source>
</evidence>
<dbReference type="Pfam" id="PF04055">
    <property type="entry name" value="Radical_SAM"/>
    <property type="match status" value="1"/>
</dbReference>
<sequence>MFAEETFVRNANSIEQIREKLWIPQRHPHVGGIELTPFCNLRCVHCYLQDQEKHKLLSTQEIKLIIDKLFDAGVLFLYFTGGEIFTRLDFLEIYIYAKKKGFIVELLTNGTLIETKAIEIFNMYPPASISISIYGKDEESYFRVTGQNGMYDKVINTLNLLSQNSIHFEIKYIGMKENQEDYPAIYSLAERYGAEFSYSMELFPTLNGNGCTKNHMISLEKIVEIESKIPGKKEEFKRLSEIPNSFINQKEVPLYLCDMAISNFLVDYQGYLNPCHKCRFKKWNMLLDDFNTAWDDYESLLKEKTSKNNRCMKCKYLMMCSPCVVVNFLSTGDYNMPSDTICKLTHLRVDMCNSIE</sequence>
<protein>
    <submittedName>
        <fullName evidence="8">Radical SAM protein</fullName>
    </submittedName>
</protein>
<reference evidence="8 9" key="1">
    <citation type="submission" date="2018-08" db="EMBL/GenBank/DDBJ databases">
        <title>A genome reference for cultivated species of the human gut microbiota.</title>
        <authorList>
            <person name="Zou Y."/>
            <person name="Xue W."/>
            <person name="Luo G."/>
        </authorList>
    </citation>
    <scope>NUCLEOTIDE SEQUENCE [LARGE SCALE GENOMIC DNA]</scope>
    <source>
        <strain evidence="8 9">AM32-2AC</strain>
    </source>
</reference>
<dbReference type="PIRSF" id="PIRSF037420">
    <property type="entry name" value="PQQ_syn_pqqE"/>
    <property type="match status" value="1"/>
</dbReference>
<keyword evidence="3" id="KW-0949">S-adenosyl-L-methionine</keyword>
<evidence type="ECO:0000256" key="2">
    <source>
        <dbReference type="ARBA" id="ARBA00022485"/>
    </source>
</evidence>
<proteinExistence type="predicted"/>
<dbReference type="Proteomes" id="UP000284794">
    <property type="component" value="Unassembled WGS sequence"/>
</dbReference>
<keyword evidence="5" id="KW-0408">Iron</keyword>
<organism evidence="8 9">
    <name type="scientific">Lachnospira eligens</name>
    <dbReference type="NCBI Taxonomy" id="39485"/>
    <lineage>
        <taxon>Bacteria</taxon>
        <taxon>Bacillati</taxon>
        <taxon>Bacillota</taxon>
        <taxon>Clostridia</taxon>
        <taxon>Lachnospirales</taxon>
        <taxon>Lachnospiraceae</taxon>
        <taxon>Lachnospira</taxon>
    </lineage>
</organism>
<evidence type="ECO:0000256" key="4">
    <source>
        <dbReference type="ARBA" id="ARBA00022723"/>
    </source>
</evidence>
<dbReference type="SFLD" id="SFLDG01067">
    <property type="entry name" value="SPASM/twitch_domain_containing"/>
    <property type="match status" value="1"/>
</dbReference>
<evidence type="ECO:0000256" key="1">
    <source>
        <dbReference type="ARBA" id="ARBA00001966"/>
    </source>
</evidence>
<dbReference type="InterPro" id="IPR017200">
    <property type="entry name" value="PqqE-like"/>
</dbReference>
<keyword evidence="2" id="KW-0004">4Fe-4S</keyword>
<keyword evidence="6" id="KW-0411">Iron-sulfur</keyword>
<dbReference type="InterPro" id="IPR013785">
    <property type="entry name" value="Aldolase_TIM"/>
</dbReference>
<dbReference type="PROSITE" id="PS51918">
    <property type="entry name" value="RADICAL_SAM"/>
    <property type="match status" value="1"/>
</dbReference>